<dbReference type="SUPFAM" id="SSF81901">
    <property type="entry name" value="HCP-like"/>
    <property type="match status" value="1"/>
</dbReference>
<feature type="domain" description="PARP catalytic" evidence="2">
    <location>
        <begin position="208"/>
        <end position="496"/>
    </location>
</feature>
<dbReference type="Gene3D" id="3.90.228.10">
    <property type="match status" value="1"/>
</dbReference>
<dbReference type="PANTHER" id="PTHR45740">
    <property type="entry name" value="POLY [ADP-RIBOSE] POLYMERASE"/>
    <property type="match status" value="1"/>
</dbReference>
<dbReference type="SMART" id="SM00671">
    <property type="entry name" value="SEL1"/>
    <property type="match status" value="2"/>
</dbReference>
<dbReference type="GO" id="GO:1990404">
    <property type="term" value="F:NAD+-protein mono-ADP-ribosyltransferase activity"/>
    <property type="evidence" value="ECO:0007669"/>
    <property type="project" value="TreeGrafter"/>
</dbReference>
<dbReference type="GO" id="GO:0003950">
    <property type="term" value="F:NAD+ poly-ADP-ribosyltransferase activity"/>
    <property type="evidence" value="ECO:0007669"/>
    <property type="project" value="UniProtKB-UniRule"/>
</dbReference>
<dbReference type="InterPro" id="IPR011990">
    <property type="entry name" value="TPR-like_helical_dom_sf"/>
</dbReference>
<dbReference type="EMBL" id="CAJNON010000033">
    <property type="protein sequence ID" value="CAF0831952.1"/>
    <property type="molecule type" value="Genomic_DNA"/>
</dbReference>
<dbReference type="PROSITE" id="PS51059">
    <property type="entry name" value="PARP_CATALYTIC"/>
    <property type="match status" value="1"/>
</dbReference>
<organism evidence="4 5">
    <name type="scientific">Adineta steineri</name>
    <dbReference type="NCBI Taxonomy" id="433720"/>
    <lineage>
        <taxon>Eukaryota</taxon>
        <taxon>Metazoa</taxon>
        <taxon>Spiralia</taxon>
        <taxon>Gnathifera</taxon>
        <taxon>Rotifera</taxon>
        <taxon>Eurotatoria</taxon>
        <taxon>Bdelloidea</taxon>
        <taxon>Adinetida</taxon>
        <taxon>Adinetidae</taxon>
        <taxon>Adineta</taxon>
    </lineage>
</organism>
<evidence type="ECO:0000313" key="5">
    <source>
        <dbReference type="Proteomes" id="UP000663881"/>
    </source>
</evidence>
<protein>
    <recommendedName>
        <fullName evidence="1">Poly [ADP-ribose] polymerase</fullName>
        <shortName evidence="1">PARP</shortName>
        <ecNumber evidence="1">2.4.2.-</ecNumber>
    </recommendedName>
</protein>
<dbReference type="AlphaFoldDB" id="A0A819DUA4"/>
<dbReference type="Gene3D" id="1.25.40.10">
    <property type="entry name" value="Tetratricopeptide repeat domain"/>
    <property type="match status" value="2"/>
</dbReference>
<accession>A0A819DUA4</accession>
<sequence>MMATNYFKEAAEVGHGDAQLMLAQCYKFGHGMPVERLLALFWFARAQENGIMQAFVEFSRAGTSLDVLAKFIDYVNPNKQSNANWETEDPFASILWDTLEKQLYWRTLTHRLMALNTRKTHHQVLDAQYTLAQAYENGEEVPRSSLTAIYWCQKAARHGYDNAVNMLQQYHQLLGIDINMLQPFSASAIPALWSEVFREIPPVQTAPPPVKLPFQQFNLTNADIRPHTKRLHTLIQQLVHRTSDRFGYQSMRFEPARVKGLLEQSDVLKALKKEWDRPPSHQGFISSIRMTELHLVYHADLWGRYQKRKDDLKAELQHRGIFKPSQQVRWQESLNNGLPVIDPTVGEVWLYHGTSEWGVNSILQSGFDPAKYCVNERVLKIFRRGYGPLGRGTYLTDNFAKSATYVNATVEDDEAPRHILICRVLLGNIKVVPEKNRKNCDNTDLLAQGFHSTYGPRQDAYPESQFDCNEFCINDGAQIYPEYVIKYTLNPKRDPSPALKIPSFSIGLFHTSLSKALEQYALNCQYASLEERIHEFEKLFDTFLICVQQCSQSKLRHYINLLEHLEKERLSLHPASPQSTSGYFHGISTI</sequence>
<dbReference type="Proteomes" id="UP000663881">
    <property type="component" value="Unassembled WGS sequence"/>
</dbReference>
<reference evidence="4" key="1">
    <citation type="submission" date="2021-02" db="EMBL/GenBank/DDBJ databases">
        <authorList>
            <person name="Nowell W R."/>
        </authorList>
    </citation>
    <scope>NUCLEOTIDE SEQUENCE</scope>
</reference>
<dbReference type="SUPFAM" id="SSF56399">
    <property type="entry name" value="ADP-ribosylation"/>
    <property type="match status" value="1"/>
</dbReference>
<name>A0A819DUA4_9BILA</name>
<keyword evidence="1" id="KW-0808">Transferase</keyword>
<dbReference type="EC" id="2.4.2.-" evidence="1"/>
<keyword evidence="1" id="KW-0328">Glycosyltransferase</keyword>
<dbReference type="Proteomes" id="UP000663891">
    <property type="component" value="Unassembled WGS sequence"/>
</dbReference>
<dbReference type="GO" id="GO:0005634">
    <property type="term" value="C:nucleus"/>
    <property type="evidence" value="ECO:0007669"/>
    <property type="project" value="TreeGrafter"/>
</dbReference>
<proteinExistence type="predicted"/>
<evidence type="ECO:0000256" key="1">
    <source>
        <dbReference type="RuleBase" id="RU362114"/>
    </source>
</evidence>
<dbReference type="OrthoDB" id="6133115at2759"/>
<dbReference type="EMBL" id="CAJOAY010001393">
    <property type="protein sequence ID" value="CAF3837098.1"/>
    <property type="molecule type" value="Genomic_DNA"/>
</dbReference>
<gene>
    <name evidence="4" type="ORF">OKA104_LOCUS20659</name>
    <name evidence="3" type="ORF">VCS650_LOCUS5654</name>
</gene>
<comment type="caution">
    <text evidence="4">The sequence shown here is derived from an EMBL/GenBank/DDBJ whole genome shotgun (WGS) entry which is preliminary data.</text>
</comment>
<dbReference type="InterPro" id="IPR012317">
    <property type="entry name" value="Poly(ADP-ribose)pol_cat_dom"/>
</dbReference>
<dbReference type="InterPro" id="IPR006597">
    <property type="entry name" value="Sel1-like"/>
</dbReference>
<dbReference type="Pfam" id="PF00644">
    <property type="entry name" value="PARP"/>
    <property type="match status" value="1"/>
</dbReference>
<dbReference type="Pfam" id="PF08238">
    <property type="entry name" value="Sel1"/>
    <property type="match status" value="2"/>
</dbReference>
<evidence type="ECO:0000259" key="2">
    <source>
        <dbReference type="PROSITE" id="PS51059"/>
    </source>
</evidence>
<dbReference type="PANTHER" id="PTHR45740:SF2">
    <property type="entry name" value="POLY [ADP-RIBOSE] POLYMERASE"/>
    <property type="match status" value="1"/>
</dbReference>
<dbReference type="InterPro" id="IPR051712">
    <property type="entry name" value="ARTD-AVP"/>
</dbReference>
<evidence type="ECO:0000313" key="3">
    <source>
        <dbReference type="EMBL" id="CAF0831952.1"/>
    </source>
</evidence>
<evidence type="ECO:0000313" key="4">
    <source>
        <dbReference type="EMBL" id="CAF3837098.1"/>
    </source>
</evidence>
<keyword evidence="1" id="KW-0520">NAD</keyword>